<dbReference type="InterPro" id="IPR013083">
    <property type="entry name" value="Znf_RING/FYVE/PHD"/>
</dbReference>
<feature type="domain" description="Cellulose synthase RING-type zinc finger" evidence="1">
    <location>
        <begin position="52"/>
        <end position="117"/>
    </location>
</feature>
<dbReference type="Gene3D" id="3.30.40.10">
    <property type="entry name" value="Zinc/RING finger domain, C3HC4 (zinc finger)"/>
    <property type="match status" value="1"/>
</dbReference>
<dbReference type="AlphaFoldDB" id="A0A0A9GH03"/>
<evidence type="ECO:0000313" key="2">
    <source>
        <dbReference type="EMBL" id="JAE22694.1"/>
    </source>
</evidence>
<protein>
    <submittedName>
        <fullName evidence="2">Cesa5</fullName>
    </submittedName>
</protein>
<evidence type="ECO:0000259" key="1">
    <source>
        <dbReference type="Pfam" id="PF14569"/>
    </source>
</evidence>
<dbReference type="SUPFAM" id="SSF57850">
    <property type="entry name" value="RING/U-box"/>
    <property type="match status" value="1"/>
</dbReference>
<name>A0A0A9GH03_ARUDO</name>
<dbReference type="Pfam" id="PF14569">
    <property type="entry name" value="zf-UDP"/>
    <property type="match status" value="1"/>
</dbReference>
<reference evidence="2" key="1">
    <citation type="submission" date="2014-09" db="EMBL/GenBank/DDBJ databases">
        <authorList>
            <person name="Magalhaes I.L.F."/>
            <person name="Oliveira U."/>
            <person name="Santos F.R."/>
            <person name="Vidigal T.H.D.A."/>
            <person name="Brescovit A.D."/>
            <person name="Santos A.J."/>
        </authorList>
    </citation>
    <scope>NUCLEOTIDE SEQUENCE</scope>
    <source>
        <tissue evidence="2">Shoot tissue taken approximately 20 cm above the soil surface</tissue>
    </source>
</reference>
<proteinExistence type="predicted"/>
<organism evidence="2">
    <name type="scientific">Arundo donax</name>
    <name type="common">Giant reed</name>
    <name type="synonym">Donax arundinaceus</name>
    <dbReference type="NCBI Taxonomy" id="35708"/>
    <lineage>
        <taxon>Eukaryota</taxon>
        <taxon>Viridiplantae</taxon>
        <taxon>Streptophyta</taxon>
        <taxon>Embryophyta</taxon>
        <taxon>Tracheophyta</taxon>
        <taxon>Spermatophyta</taxon>
        <taxon>Magnoliopsida</taxon>
        <taxon>Liliopsida</taxon>
        <taxon>Poales</taxon>
        <taxon>Poaceae</taxon>
        <taxon>PACMAD clade</taxon>
        <taxon>Arundinoideae</taxon>
        <taxon>Arundineae</taxon>
        <taxon>Arundo</taxon>
    </lineage>
</organism>
<accession>A0A0A9GH03</accession>
<sequence length="117" mass="12747">MEQPASPKPLPKASPDLVKKASSCASVAGAYPPRCRRPGAIAARSRNREVWGGQVCQICGDGVGTVGDGKLFTACYVCRFPMCRPCYEYEHKDSIQACLQCKTKYKRHKGSPPVRGE</sequence>
<dbReference type="InterPro" id="IPR027934">
    <property type="entry name" value="CES_Znf_RING"/>
</dbReference>
<reference evidence="2" key="2">
    <citation type="journal article" date="2015" name="Data Brief">
        <title>Shoot transcriptome of the giant reed, Arundo donax.</title>
        <authorList>
            <person name="Barrero R.A."/>
            <person name="Guerrero F.D."/>
            <person name="Moolhuijzen P."/>
            <person name="Goolsby J.A."/>
            <person name="Tidwell J."/>
            <person name="Bellgard S.E."/>
            <person name="Bellgard M.I."/>
        </authorList>
    </citation>
    <scope>NUCLEOTIDE SEQUENCE</scope>
    <source>
        <tissue evidence="2">Shoot tissue taken approximately 20 cm above the soil surface</tissue>
    </source>
</reference>
<dbReference type="EMBL" id="GBRH01175202">
    <property type="protein sequence ID" value="JAE22694.1"/>
    <property type="molecule type" value="Transcribed_RNA"/>
</dbReference>